<evidence type="ECO:0000313" key="15">
    <source>
        <dbReference type="EMBL" id="CDS16964.1"/>
    </source>
</evidence>
<dbReference type="SUPFAM" id="SSF57610">
    <property type="entry name" value="Thyroglobulin type-1 domain"/>
    <property type="match status" value="1"/>
</dbReference>
<comment type="similarity">
    <text evidence="2">Belongs to the syndecan proteoglycan family.</text>
</comment>
<dbReference type="GO" id="GO:0016020">
    <property type="term" value="C:membrane"/>
    <property type="evidence" value="ECO:0007669"/>
    <property type="project" value="UniProtKB-SubCell"/>
</dbReference>
<dbReference type="InterPro" id="IPR027789">
    <property type="entry name" value="Syndecan/Neurexin_dom"/>
</dbReference>
<feature type="chain" id="PRO_5033710836" evidence="13">
    <location>
        <begin position="27"/>
        <end position="438"/>
    </location>
</feature>
<protein>
    <submittedName>
        <fullName evidence="15 17">Syndecan</fullName>
    </submittedName>
</protein>
<dbReference type="InterPro" id="IPR001050">
    <property type="entry name" value="Syndecan"/>
</dbReference>
<evidence type="ECO:0000313" key="17">
    <source>
        <dbReference type="WBParaSite" id="EgrG_000968100"/>
    </source>
</evidence>
<name>A0A068WH78_ECHGR</name>
<evidence type="ECO:0000256" key="3">
    <source>
        <dbReference type="ARBA" id="ARBA00022692"/>
    </source>
</evidence>
<evidence type="ECO:0000256" key="11">
    <source>
        <dbReference type="SAM" id="MobiDB-lite"/>
    </source>
</evidence>
<dbReference type="Proteomes" id="UP000492820">
    <property type="component" value="Unassembled WGS sequence"/>
</dbReference>
<reference evidence="17" key="3">
    <citation type="submission" date="2020-10" db="UniProtKB">
        <authorList>
            <consortium name="WormBaseParasite"/>
        </authorList>
    </citation>
    <scope>IDENTIFICATION</scope>
</reference>
<dbReference type="GO" id="GO:0016477">
    <property type="term" value="P:cell migration"/>
    <property type="evidence" value="ECO:0007669"/>
    <property type="project" value="TreeGrafter"/>
</dbReference>
<dbReference type="PANTHER" id="PTHR10915">
    <property type="entry name" value="SYNDECAN"/>
    <property type="match status" value="1"/>
</dbReference>
<dbReference type="InterPro" id="IPR003585">
    <property type="entry name" value="Neurexin-like"/>
</dbReference>
<feature type="signal peptide" evidence="13">
    <location>
        <begin position="1"/>
        <end position="26"/>
    </location>
</feature>
<evidence type="ECO:0000256" key="8">
    <source>
        <dbReference type="ARBA" id="ARBA00023180"/>
    </source>
</evidence>
<keyword evidence="13" id="KW-0732">Signal</keyword>
<dbReference type="SMART" id="SM00211">
    <property type="entry name" value="TY"/>
    <property type="match status" value="1"/>
</dbReference>
<evidence type="ECO:0000256" key="5">
    <source>
        <dbReference type="ARBA" id="ARBA00022989"/>
    </source>
</evidence>
<evidence type="ECO:0000256" key="4">
    <source>
        <dbReference type="ARBA" id="ARBA00022974"/>
    </source>
</evidence>
<evidence type="ECO:0000259" key="14">
    <source>
        <dbReference type="PROSITE" id="PS51162"/>
    </source>
</evidence>
<dbReference type="PANTHER" id="PTHR10915:SF1">
    <property type="entry name" value="SYNDECAN"/>
    <property type="match status" value="1"/>
</dbReference>
<evidence type="ECO:0000256" key="6">
    <source>
        <dbReference type="ARBA" id="ARBA00023136"/>
    </source>
</evidence>
<evidence type="ECO:0000256" key="2">
    <source>
        <dbReference type="ARBA" id="ARBA00005343"/>
    </source>
</evidence>
<dbReference type="PROSITE" id="PS51162">
    <property type="entry name" value="THYROGLOBULIN_1_2"/>
    <property type="match status" value="1"/>
</dbReference>
<feature type="region of interest" description="Disordered" evidence="11">
    <location>
        <begin position="305"/>
        <end position="325"/>
    </location>
</feature>
<dbReference type="EMBL" id="LK028577">
    <property type="protein sequence ID" value="CDS16964.1"/>
    <property type="molecule type" value="Genomic_DNA"/>
</dbReference>
<reference evidence="15 16" key="1">
    <citation type="journal article" date="2013" name="Nature">
        <title>The genomes of four tapeworm species reveal adaptations to parasitism.</title>
        <authorList>
            <person name="Tsai I.J."/>
            <person name="Zarowiecki M."/>
            <person name="Holroyd N."/>
            <person name="Garciarrubio A."/>
            <person name="Sanchez-Flores A."/>
            <person name="Brooks K.L."/>
            <person name="Tracey A."/>
            <person name="Bobes R.J."/>
            <person name="Fragoso G."/>
            <person name="Sciutto E."/>
            <person name="Aslett M."/>
            <person name="Beasley H."/>
            <person name="Bennett H.M."/>
            <person name="Cai J."/>
            <person name="Camicia F."/>
            <person name="Clark R."/>
            <person name="Cucher M."/>
            <person name="De Silva N."/>
            <person name="Day T.A."/>
            <person name="Deplazes P."/>
            <person name="Estrada K."/>
            <person name="Fernandez C."/>
            <person name="Holland P.W."/>
            <person name="Hou J."/>
            <person name="Hu S."/>
            <person name="Huckvale T."/>
            <person name="Hung S.S."/>
            <person name="Kamenetzky L."/>
            <person name="Keane J.A."/>
            <person name="Kiss F."/>
            <person name="Koziol U."/>
            <person name="Lambert O."/>
            <person name="Liu K."/>
            <person name="Luo X."/>
            <person name="Luo Y."/>
            <person name="Macchiaroli N."/>
            <person name="Nichol S."/>
            <person name="Paps J."/>
            <person name="Parkinson J."/>
            <person name="Pouchkina-Stantcheva N."/>
            <person name="Riddiford N."/>
            <person name="Rosenzvit M."/>
            <person name="Salinas G."/>
            <person name="Wasmuth J.D."/>
            <person name="Zamanian M."/>
            <person name="Zheng Y."/>
            <person name="Cai X."/>
            <person name="Soberon X."/>
            <person name="Olson P.D."/>
            <person name="Laclette J.P."/>
            <person name="Brehm K."/>
            <person name="Berriman M."/>
            <person name="Garciarrubio A."/>
            <person name="Bobes R.J."/>
            <person name="Fragoso G."/>
            <person name="Sanchez-Flores A."/>
            <person name="Estrada K."/>
            <person name="Cevallos M.A."/>
            <person name="Morett E."/>
            <person name="Gonzalez V."/>
            <person name="Portillo T."/>
            <person name="Ochoa-Leyva A."/>
            <person name="Jose M.V."/>
            <person name="Sciutto E."/>
            <person name="Landa A."/>
            <person name="Jimenez L."/>
            <person name="Valdes V."/>
            <person name="Carrero J.C."/>
            <person name="Larralde C."/>
            <person name="Morales-Montor J."/>
            <person name="Limon-Lason J."/>
            <person name="Soberon X."/>
            <person name="Laclette J.P."/>
        </authorList>
    </citation>
    <scope>NUCLEOTIDE SEQUENCE [LARGE SCALE GENOMIC DNA]</scope>
</reference>
<keyword evidence="6 12" id="KW-0472">Membrane</keyword>
<evidence type="ECO:0000256" key="9">
    <source>
        <dbReference type="ARBA" id="ARBA00023207"/>
    </source>
</evidence>
<keyword evidence="5 12" id="KW-1133">Transmembrane helix</keyword>
<dbReference type="GO" id="GO:0009986">
    <property type="term" value="C:cell surface"/>
    <property type="evidence" value="ECO:0007669"/>
    <property type="project" value="TreeGrafter"/>
</dbReference>
<evidence type="ECO:0000256" key="10">
    <source>
        <dbReference type="PROSITE-ProRule" id="PRU00500"/>
    </source>
</evidence>
<keyword evidence="7" id="KW-1015">Disulfide bond</keyword>
<feature type="transmembrane region" description="Helical" evidence="12">
    <location>
        <begin position="355"/>
        <end position="379"/>
    </location>
</feature>
<evidence type="ECO:0000256" key="12">
    <source>
        <dbReference type="SAM" id="Phobius"/>
    </source>
</evidence>
<evidence type="ECO:0000256" key="13">
    <source>
        <dbReference type="SAM" id="SignalP"/>
    </source>
</evidence>
<dbReference type="SMART" id="SM00294">
    <property type="entry name" value="4.1m"/>
    <property type="match status" value="1"/>
</dbReference>
<gene>
    <name evidence="15" type="ORF">EgrG_000968100</name>
</gene>
<reference evidence="15" key="2">
    <citation type="submission" date="2014-06" db="EMBL/GenBank/DDBJ databases">
        <authorList>
            <person name="Aslett M."/>
        </authorList>
    </citation>
    <scope>NUCLEOTIDE SEQUENCE</scope>
</reference>
<feature type="domain" description="Thyroglobulin type-1" evidence="14">
    <location>
        <begin position="43"/>
        <end position="143"/>
    </location>
</feature>
<comment type="caution">
    <text evidence="10">Lacks conserved residue(s) required for the propagation of feature annotation.</text>
</comment>
<dbReference type="InterPro" id="IPR000716">
    <property type="entry name" value="Thyroglobulin_1"/>
</dbReference>
<organism evidence="15">
    <name type="scientific">Echinococcus granulosus</name>
    <name type="common">Hydatid tapeworm</name>
    <dbReference type="NCBI Taxonomy" id="6210"/>
    <lineage>
        <taxon>Eukaryota</taxon>
        <taxon>Metazoa</taxon>
        <taxon>Spiralia</taxon>
        <taxon>Lophotrochozoa</taxon>
        <taxon>Platyhelminthes</taxon>
        <taxon>Cestoda</taxon>
        <taxon>Eucestoda</taxon>
        <taxon>Cyclophyllidea</taxon>
        <taxon>Taeniidae</taxon>
        <taxon>Echinococcus</taxon>
        <taxon>Echinococcus granulosus group</taxon>
    </lineage>
</organism>
<dbReference type="InterPro" id="IPR036857">
    <property type="entry name" value="Thyroglobulin_1_sf"/>
</dbReference>
<dbReference type="Pfam" id="PF01034">
    <property type="entry name" value="Syndecan"/>
    <property type="match status" value="1"/>
</dbReference>
<dbReference type="WBParaSite" id="EgrG_000968100">
    <property type="protein sequence ID" value="EgrG_000968100"/>
    <property type="gene ID" value="EgrG_000968100"/>
</dbReference>
<dbReference type="AlphaFoldDB" id="A0A068WH78"/>
<comment type="subcellular location">
    <subcellularLocation>
        <location evidence="1">Membrane</location>
        <topology evidence="1">Single-pass type I membrane protein</topology>
    </subcellularLocation>
</comment>
<keyword evidence="8" id="KW-0325">Glycoprotein</keyword>
<keyword evidence="4" id="KW-0654">Proteoglycan</keyword>
<evidence type="ECO:0000256" key="1">
    <source>
        <dbReference type="ARBA" id="ARBA00004479"/>
    </source>
</evidence>
<sequence length="438" mass="48160">MLCAFLTPGFRILFFALALNINHCLAIPRRNGEGSYDIAILEQVGCAKVRRLLALRVPVFDGKEAVMGLDFSAGSLISHSPPLPPLSKSRIAFSAESLPACRSDRPDLYMARQCNALDCFCVNVTTGVFLPGTRASSEDLVDCSTAILKIHLVVLQSVMTHYSSQFYEDTSSPASTAVVSTSSYWRTRIIRALKELCHASTGFQRVASIRRLSTLASSGYNGRALTFEVILYSTGHGRTLASLEELIKHRLDEAYLPGLGSLDPEASYVQRLGESMPDPKPDFRQHPDVYSKEKEIKADYKSNEGVDLTNMGRDSPQQDYPGSSRRYPITVRQTAHELAVQNSWRHREILNQPGVIAAIVGSTIAGLLLLILLILFCIYRLRKKDEGSYSLEEPQKGPATSDAYMHFCPSLSSSNACIFSLSSSATPLTILSACGFFK</sequence>
<accession>A0A068WH78</accession>
<keyword evidence="9" id="KW-0357">Heparan sulfate</keyword>
<evidence type="ECO:0000256" key="7">
    <source>
        <dbReference type="ARBA" id="ARBA00023157"/>
    </source>
</evidence>
<evidence type="ECO:0000313" key="16">
    <source>
        <dbReference type="Proteomes" id="UP000492820"/>
    </source>
</evidence>
<proteinExistence type="inferred from homology"/>
<keyword evidence="3 12" id="KW-0812">Transmembrane</keyword>